<dbReference type="InterPro" id="IPR036477">
    <property type="entry name" value="Formyl_transf_N_sf"/>
</dbReference>
<dbReference type="PANTHER" id="PTHR42706:SF1">
    <property type="entry name" value="FORMYLTETRAHYDROFOLATE DEFORMYLASE 2, MITOCHONDRIAL"/>
    <property type="match status" value="1"/>
</dbReference>
<dbReference type="PROSITE" id="PS51671">
    <property type="entry name" value="ACT"/>
    <property type="match status" value="1"/>
</dbReference>
<evidence type="ECO:0000256" key="4">
    <source>
        <dbReference type="NCBIfam" id="TIGR00655"/>
    </source>
</evidence>
<accession>A0A5C8ZIM5</accession>
<dbReference type="EMBL" id="VKAC01000003">
    <property type="protein sequence ID" value="TXR57028.1"/>
    <property type="molecule type" value="Genomic_DNA"/>
</dbReference>
<evidence type="ECO:0000313" key="7">
    <source>
        <dbReference type="Proteomes" id="UP000321234"/>
    </source>
</evidence>
<dbReference type="CDD" id="cd04875">
    <property type="entry name" value="ACT_F4HF-DF"/>
    <property type="match status" value="1"/>
</dbReference>
<keyword evidence="1 3" id="KW-0554">One-carbon metabolism</keyword>
<dbReference type="InterPro" id="IPR041729">
    <property type="entry name" value="Formyl-FH4-Hydrolase_C"/>
</dbReference>
<dbReference type="GO" id="GO:0006189">
    <property type="term" value="P:'de novo' IMP biosynthetic process"/>
    <property type="evidence" value="ECO:0007669"/>
    <property type="project" value="UniProtKB-UniRule"/>
</dbReference>
<keyword evidence="3" id="KW-0658">Purine biosynthesis</keyword>
<dbReference type="CDD" id="cd08648">
    <property type="entry name" value="FMT_core_Formyl-FH4-Hydrolase_C"/>
    <property type="match status" value="1"/>
</dbReference>
<dbReference type="GO" id="GO:0008864">
    <property type="term" value="F:formyltetrahydrofolate deformylase activity"/>
    <property type="evidence" value="ECO:0007669"/>
    <property type="project" value="UniProtKB-UniRule"/>
</dbReference>
<evidence type="ECO:0000256" key="3">
    <source>
        <dbReference type="HAMAP-Rule" id="MF_01927"/>
    </source>
</evidence>
<dbReference type="HAMAP" id="MF_01927">
    <property type="entry name" value="PurU"/>
    <property type="match status" value="1"/>
</dbReference>
<dbReference type="NCBIfam" id="TIGR00655">
    <property type="entry name" value="PurU"/>
    <property type="match status" value="1"/>
</dbReference>
<sequence>MSSTTPTAVAVPTSRTVPLTSAGATAGAGTADLGRLLVRCQDQPGIVAAVSTFLTAAGANVVSLAQHSTAPEGGTFFQRTEFHLPALPAALPDLHARFAEQVAAPFQMDFTLTDAAHHQRVALMVSRTDHCAMDLLWRTRRGELPMTVAMVISNHPDLAEEVRSFGVPFVHVPATRDNRAQAEARVLELLAGNVDLVVLARYMQIITPAFLERVGCPLINIHHSFLPAFIGAGPYAKAKQRGVKLIGATAHYVTAELDEGPIIEQDVVRVGHQHDTPDLVRLGADVERAVLSRAVRWHVEDRVLRHEGTTVVL</sequence>
<evidence type="ECO:0000256" key="2">
    <source>
        <dbReference type="ARBA" id="ARBA00022801"/>
    </source>
</evidence>
<dbReference type="Pfam" id="PF01842">
    <property type="entry name" value="ACT"/>
    <property type="match status" value="1"/>
</dbReference>
<comment type="similarity">
    <text evidence="3">Belongs to the PurU family.</text>
</comment>
<dbReference type="GO" id="GO:0006730">
    <property type="term" value="P:one-carbon metabolic process"/>
    <property type="evidence" value="ECO:0007669"/>
    <property type="project" value="UniProtKB-KW"/>
</dbReference>
<evidence type="ECO:0000256" key="1">
    <source>
        <dbReference type="ARBA" id="ARBA00022563"/>
    </source>
</evidence>
<organism evidence="6 7">
    <name type="scientific">Quadrisphaera setariae</name>
    <dbReference type="NCBI Taxonomy" id="2593304"/>
    <lineage>
        <taxon>Bacteria</taxon>
        <taxon>Bacillati</taxon>
        <taxon>Actinomycetota</taxon>
        <taxon>Actinomycetes</taxon>
        <taxon>Kineosporiales</taxon>
        <taxon>Kineosporiaceae</taxon>
        <taxon>Quadrisphaera</taxon>
    </lineage>
</organism>
<dbReference type="RefSeq" id="WP_147925449.1">
    <property type="nucleotide sequence ID" value="NZ_VKAC01000003.1"/>
</dbReference>
<dbReference type="Proteomes" id="UP000321234">
    <property type="component" value="Unassembled WGS sequence"/>
</dbReference>
<feature type="active site" evidence="3">
    <location>
        <position position="258"/>
    </location>
</feature>
<name>A0A5C8ZIM5_9ACTN</name>
<evidence type="ECO:0000259" key="5">
    <source>
        <dbReference type="PROSITE" id="PS51671"/>
    </source>
</evidence>
<reference evidence="6 7" key="1">
    <citation type="submission" date="2019-07" db="EMBL/GenBank/DDBJ databases">
        <title>Quadrisphaera sp. strain DD2A genome sequencing and assembly.</title>
        <authorList>
            <person name="Kim I."/>
        </authorList>
    </citation>
    <scope>NUCLEOTIDE SEQUENCE [LARGE SCALE GENOMIC DNA]</scope>
    <source>
        <strain evidence="6 7">DD2A</strain>
    </source>
</reference>
<dbReference type="PANTHER" id="PTHR42706">
    <property type="entry name" value="FORMYLTETRAHYDROFOLATE DEFORMYLASE"/>
    <property type="match status" value="1"/>
</dbReference>
<dbReference type="InterPro" id="IPR002912">
    <property type="entry name" value="ACT_dom"/>
</dbReference>
<feature type="domain" description="ACT" evidence="5">
    <location>
        <begin position="35"/>
        <end position="117"/>
    </location>
</feature>
<dbReference type="InterPro" id="IPR045865">
    <property type="entry name" value="ACT-like_dom_sf"/>
</dbReference>
<dbReference type="PRINTS" id="PR01575">
    <property type="entry name" value="FFH4HYDRLASE"/>
</dbReference>
<comment type="function">
    <text evidence="3">Catalyzes the hydrolysis of 10-formyltetrahydrofolate (formyl-FH4) to formate and tetrahydrofolate (FH4).</text>
</comment>
<dbReference type="UniPathway" id="UPA00074">
    <property type="reaction ID" value="UER00170"/>
</dbReference>
<dbReference type="NCBIfam" id="NF004684">
    <property type="entry name" value="PRK06027.1"/>
    <property type="match status" value="1"/>
</dbReference>
<comment type="catalytic activity">
    <reaction evidence="3">
        <text>(6R)-10-formyltetrahydrofolate + H2O = (6S)-5,6,7,8-tetrahydrofolate + formate + H(+)</text>
        <dbReference type="Rhea" id="RHEA:19833"/>
        <dbReference type="ChEBI" id="CHEBI:15377"/>
        <dbReference type="ChEBI" id="CHEBI:15378"/>
        <dbReference type="ChEBI" id="CHEBI:15740"/>
        <dbReference type="ChEBI" id="CHEBI:57453"/>
        <dbReference type="ChEBI" id="CHEBI:195366"/>
        <dbReference type="EC" id="3.5.1.10"/>
    </reaction>
</comment>
<dbReference type="SUPFAM" id="SSF55021">
    <property type="entry name" value="ACT-like"/>
    <property type="match status" value="1"/>
</dbReference>
<dbReference type="Pfam" id="PF00551">
    <property type="entry name" value="Formyl_trans_N"/>
    <property type="match status" value="1"/>
</dbReference>
<comment type="pathway">
    <text evidence="3">Purine metabolism; IMP biosynthesis via de novo pathway; formate from 10-formyl-5,6,7,8-tetrahydrofolate: step 1/1.</text>
</comment>
<dbReference type="EC" id="3.5.1.10" evidence="3 4"/>
<dbReference type="InterPro" id="IPR002376">
    <property type="entry name" value="Formyl_transf_N"/>
</dbReference>
<keyword evidence="2 3" id="KW-0378">Hydrolase</keyword>
<comment type="caution">
    <text evidence="6">The sequence shown here is derived from an EMBL/GenBank/DDBJ whole genome shotgun (WGS) entry which is preliminary data.</text>
</comment>
<protein>
    <recommendedName>
        <fullName evidence="3 4">Formyltetrahydrofolate deformylase</fullName>
        <ecNumber evidence="3 4">3.5.1.10</ecNumber>
    </recommendedName>
    <alternativeName>
        <fullName evidence="3">Formyl-FH(4) hydrolase</fullName>
    </alternativeName>
</protein>
<keyword evidence="7" id="KW-1185">Reference proteome</keyword>
<proteinExistence type="inferred from homology"/>
<dbReference type="AlphaFoldDB" id="A0A5C8ZIM5"/>
<dbReference type="OrthoDB" id="9806170at2"/>
<dbReference type="Gene3D" id="3.40.50.170">
    <property type="entry name" value="Formyl transferase, N-terminal domain"/>
    <property type="match status" value="1"/>
</dbReference>
<dbReference type="InterPro" id="IPR004810">
    <property type="entry name" value="PurU"/>
</dbReference>
<evidence type="ECO:0000313" key="6">
    <source>
        <dbReference type="EMBL" id="TXR57028.1"/>
    </source>
</evidence>
<dbReference type="SUPFAM" id="SSF53328">
    <property type="entry name" value="Formyltransferase"/>
    <property type="match status" value="1"/>
</dbReference>
<dbReference type="Gene3D" id="3.30.70.260">
    <property type="match status" value="1"/>
</dbReference>
<dbReference type="InterPro" id="IPR044074">
    <property type="entry name" value="PurU_ACT"/>
</dbReference>
<dbReference type="PIRSF" id="PIRSF036480">
    <property type="entry name" value="FormyFH4_hydr"/>
    <property type="match status" value="1"/>
</dbReference>
<gene>
    <name evidence="3 6" type="primary">purU</name>
    <name evidence="6" type="ORF">FMM08_05940</name>
</gene>